<feature type="transmembrane region" description="Helical" evidence="1">
    <location>
        <begin position="69"/>
        <end position="87"/>
    </location>
</feature>
<accession>A0ABD3SE19</accession>
<evidence type="ECO:0000256" key="1">
    <source>
        <dbReference type="SAM" id="Phobius"/>
    </source>
</evidence>
<proteinExistence type="predicted"/>
<dbReference type="AlphaFoldDB" id="A0ABD3SE19"/>
<dbReference type="EMBL" id="JALLPB020000054">
    <property type="protein sequence ID" value="KAL3822782.1"/>
    <property type="molecule type" value="Genomic_DNA"/>
</dbReference>
<keyword evidence="1" id="KW-0812">Transmembrane</keyword>
<organism evidence="2 3">
    <name type="scientific">Cyclostephanos tholiformis</name>
    <dbReference type="NCBI Taxonomy" id="382380"/>
    <lineage>
        <taxon>Eukaryota</taxon>
        <taxon>Sar</taxon>
        <taxon>Stramenopiles</taxon>
        <taxon>Ochrophyta</taxon>
        <taxon>Bacillariophyta</taxon>
        <taxon>Coscinodiscophyceae</taxon>
        <taxon>Thalassiosirophycidae</taxon>
        <taxon>Stephanodiscales</taxon>
        <taxon>Stephanodiscaceae</taxon>
        <taxon>Cyclostephanos</taxon>
    </lineage>
</organism>
<sequence>MASSSRLYARLYWFCTITTLMSGGLGFLLKVPGIYRPDAYIIVAIGSDGREEDVVAAPGTGTTPFEICATYVFAIVYLGPLLGMTYAHVRGGMDAKRAAIMMPLVYHLASTVGVVYVFPHALNPDVAPIGSAAGMHAFYAVLFALLWYYAEDDMKSNAWSYRRKHVIRE</sequence>
<reference evidence="2 3" key="1">
    <citation type="submission" date="2024-10" db="EMBL/GenBank/DDBJ databases">
        <title>Updated reference genomes for cyclostephanoid diatoms.</title>
        <authorList>
            <person name="Roberts W.R."/>
            <person name="Alverson A.J."/>
        </authorList>
    </citation>
    <scope>NUCLEOTIDE SEQUENCE [LARGE SCALE GENOMIC DNA]</scope>
    <source>
        <strain evidence="2 3">AJA228-03</strain>
    </source>
</reference>
<keyword evidence="3" id="KW-1185">Reference proteome</keyword>
<name>A0ABD3SE19_9STRA</name>
<comment type="caution">
    <text evidence="2">The sequence shown here is derived from an EMBL/GenBank/DDBJ whole genome shotgun (WGS) entry which is preliminary data.</text>
</comment>
<feature type="transmembrane region" description="Helical" evidence="1">
    <location>
        <begin position="130"/>
        <end position="150"/>
    </location>
</feature>
<keyword evidence="1" id="KW-0472">Membrane</keyword>
<gene>
    <name evidence="2" type="ORF">ACHAXA_005947</name>
</gene>
<keyword evidence="1" id="KW-1133">Transmembrane helix</keyword>
<evidence type="ECO:0000313" key="2">
    <source>
        <dbReference type="EMBL" id="KAL3822782.1"/>
    </source>
</evidence>
<protein>
    <submittedName>
        <fullName evidence="2">Uncharacterized protein</fullName>
    </submittedName>
</protein>
<dbReference type="Proteomes" id="UP001530377">
    <property type="component" value="Unassembled WGS sequence"/>
</dbReference>
<feature type="transmembrane region" description="Helical" evidence="1">
    <location>
        <begin position="7"/>
        <end position="29"/>
    </location>
</feature>
<evidence type="ECO:0000313" key="3">
    <source>
        <dbReference type="Proteomes" id="UP001530377"/>
    </source>
</evidence>
<feature type="transmembrane region" description="Helical" evidence="1">
    <location>
        <begin position="99"/>
        <end position="118"/>
    </location>
</feature>